<comment type="similarity">
    <text evidence="2">Belongs to the bacterial PQQ dehydrogenase family.</text>
</comment>
<dbReference type="EMBL" id="UINC01011658">
    <property type="protein sequence ID" value="SVA51310.1"/>
    <property type="molecule type" value="Genomic_DNA"/>
</dbReference>
<feature type="compositionally biased region" description="Gly residues" evidence="4">
    <location>
        <begin position="509"/>
        <end position="520"/>
    </location>
</feature>
<feature type="region of interest" description="Disordered" evidence="4">
    <location>
        <begin position="375"/>
        <end position="402"/>
    </location>
</feature>
<dbReference type="Pfam" id="PF01011">
    <property type="entry name" value="PQQ"/>
    <property type="match status" value="1"/>
</dbReference>
<evidence type="ECO:0000313" key="6">
    <source>
        <dbReference type="EMBL" id="SVA51310.1"/>
    </source>
</evidence>
<evidence type="ECO:0000256" key="3">
    <source>
        <dbReference type="ARBA" id="ARBA00023002"/>
    </source>
</evidence>
<dbReference type="GO" id="GO:0016020">
    <property type="term" value="C:membrane"/>
    <property type="evidence" value="ECO:0007669"/>
    <property type="project" value="InterPro"/>
</dbReference>
<dbReference type="PANTHER" id="PTHR32303">
    <property type="entry name" value="QUINOPROTEIN ALCOHOL DEHYDROGENASE (CYTOCHROME C)"/>
    <property type="match status" value="1"/>
</dbReference>
<evidence type="ECO:0000256" key="1">
    <source>
        <dbReference type="ARBA" id="ARBA00001931"/>
    </source>
</evidence>
<evidence type="ECO:0000259" key="5">
    <source>
        <dbReference type="Pfam" id="PF01011"/>
    </source>
</evidence>
<evidence type="ECO:0000256" key="2">
    <source>
        <dbReference type="ARBA" id="ARBA00008156"/>
    </source>
</evidence>
<dbReference type="Gene3D" id="2.140.10.10">
    <property type="entry name" value="Quinoprotein alcohol dehydrogenase-like superfamily"/>
    <property type="match status" value="2"/>
</dbReference>
<dbReference type="InterPro" id="IPR002372">
    <property type="entry name" value="PQQ_rpt_dom"/>
</dbReference>
<dbReference type="InterPro" id="IPR017511">
    <property type="entry name" value="PQQ_mDH"/>
</dbReference>
<organism evidence="6">
    <name type="scientific">marine metagenome</name>
    <dbReference type="NCBI Taxonomy" id="408172"/>
    <lineage>
        <taxon>unclassified sequences</taxon>
        <taxon>metagenomes</taxon>
        <taxon>ecological metagenomes</taxon>
    </lineage>
</organism>
<dbReference type="SMART" id="SM00564">
    <property type="entry name" value="PQQ"/>
    <property type="match status" value="5"/>
</dbReference>
<keyword evidence="3" id="KW-0560">Oxidoreductase</keyword>
<sequence length="665" mass="71702">MRQHPARCLFPLLVTVMLVSRPATAQHGAPDGEWPSYGGDLGHTRYAALDQIDAGNFNDLELAWRFSTENLGPRPEFIFQSTPLMVDGVLYTTAGTRRAAVALDAETGEMLWIHRLNEGDRGASAPRRLSGRGLTYWNDGQDGVIFYVTPGYRLIALNAVTGRRVPGFGDGGMIDLKQGLDQDLAPDAEIGLHAAPIISNGVIVIGAAHLAGVAPPTKEKPKGYVRGYDARSGDRKWIFHTIPTADEFGNDSWLNDSWRYTGNTGVWGQMTIDEELGLVYLPVEMPTGDLYGGHRLGDNLFADSIVAVEIATGNRVWHYQTVHHDVWDFDLPSAPILVDITVDGREIKALAQPSKQGFLFVLDRSNGEPVWPIEERPVPQSDVPGEVTSATQPFPTKPPPFERQGVTVDDLIDFTPELRRRAEELAARYRTGPLFSPPSVASLDGTLGTLHLPGLTGGSNWPGGSFDPETGIFYLYSKTEVHGLGLVSNPRRSNMDYIMGRPRPPAGTRGRGGRGGRGGFGGTNVDGITIVKPPWGRITAIDLNEGEIVWQVAHGETPDNIRNHPLLEGIDVPRTGVANARIGTLVTSTLVVAGDGGLFTNDAGVRGSALRAYDKATGQEVGTVSLPVPATGSPMTYQIGDTQYLVVAIAGGGFAGELWAFRPPE</sequence>
<feature type="domain" description="Pyrrolo-quinoline quinone repeat" evidence="5">
    <location>
        <begin position="34"/>
        <end position="644"/>
    </location>
</feature>
<dbReference type="SUPFAM" id="SSF50998">
    <property type="entry name" value="Quinoprotein alcohol dehydrogenase-like"/>
    <property type="match status" value="1"/>
</dbReference>
<protein>
    <recommendedName>
        <fullName evidence="5">Pyrrolo-quinoline quinone repeat domain-containing protein</fullName>
    </recommendedName>
</protein>
<accession>A0A381WFL1</accession>
<evidence type="ECO:0000256" key="4">
    <source>
        <dbReference type="SAM" id="MobiDB-lite"/>
    </source>
</evidence>
<dbReference type="GO" id="GO:0016614">
    <property type="term" value="F:oxidoreductase activity, acting on CH-OH group of donors"/>
    <property type="evidence" value="ECO:0007669"/>
    <property type="project" value="InterPro"/>
</dbReference>
<dbReference type="AlphaFoldDB" id="A0A381WFL1"/>
<dbReference type="CDD" id="cd10280">
    <property type="entry name" value="PQQ_mGDH"/>
    <property type="match status" value="1"/>
</dbReference>
<feature type="region of interest" description="Disordered" evidence="4">
    <location>
        <begin position="495"/>
        <end position="520"/>
    </location>
</feature>
<reference evidence="6" key="1">
    <citation type="submission" date="2018-05" db="EMBL/GenBank/DDBJ databases">
        <authorList>
            <person name="Lanie J.A."/>
            <person name="Ng W.-L."/>
            <person name="Kazmierczak K.M."/>
            <person name="Andrzejewski T.M."/>
            <person name="Davidsen T.M."/>
            <person name="Wayne K.J."/>
            <person name="Tettelin H."/>
            <person name="Glass J.I."/>
            <person name="Rusch D."/>
            <person name="Podicherti R."/>
            <person name="Tsui H.-C.T."/>
            <person name="Winkler M.E."/>
        </authorList>
    </citation>
    <scope>NUCLEOTIDE SEQUENCE</scope>
</reference>
<dbReference type="InterPro" id="IPR011047">
    <property type="entry name" value="Quinoprotein_ADH-like_sf"/>
</dbReference>
<gene>
    <name evidence="6" type="ORF">METZ01_LOCUS104164</name>
</gene>
<comment type="cofactor">
    <cofactor evidence="1">
        <name>pyrroloquinoline quinone</name>
        <dbReference type="ChEBI" id="CHEBI:58442"/>
    </cofactor>
</comment>
<proteinExistence type="inferred from homology"/>
<name>A0A381WFL1_9ZZZZ</name>
<dbReference type="GO" id="GO:0048038">
    <property type="term" value="F:quinone binding"/>
    <property type="evidence" value="ECO:0007669"/>
    <property type="project" value="InterPro"/>
</dbReference>
<dbReference type="InterPro" id="IPR018391">
    <property type="entry name" value="PQQ_b-propeller_rpt"/>
</dbReference>
<dbReference type="PANTHER" id="PTHR32303:SF4">
    <property type="entry name" value="QUINOPROTEIN GLUCOSE DEHYDROGENASE"/>
    <property type="match status" value="1"/>
</dbReference>